<evidence type="ECO:0000256" key="1">
    <source>
        <dbReference type="ARBA" id="ARBA00008668"/>
    </source>
</evidence>
<dbReference type="AlphaFoldDB" id="A0A7D4Q0Z7"/>
<evidence type="ECO:0000259" key="3">
    <source>
        <dbReference type="Pfam" id="PF13472"/>
    </source>
</evidence>
<comment type="similarity">
    <text evidence="1">Belongs to the 'GDSL' lipolytic enzyme family.</text>
</comment>
<dbReference type="RefSeq" id="WP_173414873.1">
    <property type="nucleotide sequence ID" value="NZ_CP054139.1"/>
</dbReference>
<evidence type="ECO:0000313" key="4">
    <source>
        <dbReference type="EMBL" id="QKJ30186.1"/>
    </source>
</evidence>
<sequence>MDKRAENTLKGLAMLLVAGLIGLAFTKQQKPTIYIIGDSTTKNTLPMMGWGTAFADFVDTNRISVANHAMAGRSTRTFVKEGRWDKVDSLLKPGDYVLMVFGHNEGAKPGIPPPNPDANGRATGRGVLKGIGEDTVHLTWPDGKLEIVHTFGWYFRKFIREAKSKGATPMVLSMIPHDVFKDGKVPRADQNYGLWSKQVAEQEGVIFIDMNNIAADKYEKMGADSVAKIFAADKTHTNKMGAAVNAQSVVDGIRANPKNPLNQYLLNK</sequence>
<dbReference type="PANTHER" id="PTHR43695:SF1">
    <property type="entry name" value="RHAMNOGALACTURONAN ACETYLESTERASE"/>
    <property type="match status" value="1"/>
</dbReference>
<dbReference type="InterPro" id="IPR037459">
    <property type="entry name" value="RhgT-like"/>
</dbReference>
<accession>A0A7D4Q0Z7</accession>
<dbReference type="KEGG" id="mmab:HQ865_10565"/>
<feature type="domain" description="SGNH hydrolase-type esterase" evidence="3">
    <location>
        <begin position="36"/>
        <end position="242"/>
    </location>
</feature>
<dbReference type="EMBL" id="CP054139">
    <property type="protein sequence ID" value="QKJ30186.1"/>
    <property type="molecule type" value="Genomic_DNA"/>
</dbReference>
<evidence type="ECO:0000313" key="5">
    <source>
        <dbReference type="Proteomes" id="UP000505355"/>
    </source>
</evidence>
<dbReference type="CDD" id="cd01821">
    <property type="entry name" value="Rhamnogalacturan_acetylesterase_like"/>
    <property type="match status" value="1"/>
</dbReference>
<keyword evidence="5" id="KW-1185">Reference proteome</keyword>
<keyword evidence="2" id="KW-0378">Hydrolase</keyword>
<dbReference type="SUPFAM" id="SSF52266">
    <property type="entry name" value="SGNH hydrolase"/>
    <property type="match status" value="1"/>
</dbReference>
<dbReference type="GO" id="GO:0016788">
    <property type="term" value="F:hydrolase activity, acting on ester bonds"/>
    <property type="evidence" value="ECO:0007669"/>
    <property type="project" value="UniProtKB-ARBA"/>
</dbReference>
<dbReference type="Proteomes" id="UP000505355">
    <property type="component" value="Chromosome"/>
</dbReference>
<gene>
    <name evidence="4" type="ORF">HQ865_10565</name>
</gene>
<reference evidence="4 5" key="1">
    <citation type="submission" date="2020-05" db="EMBL/GenBank/DDBJ databases">
        <title>Mucilaginibacter mali sp. nov.</title>
        <authorList>
            <person name="Kim H.S."/>
            <person name="Lee K.C."/>
            <person name="Suh M.K."/>
            <person name="Kim J.-S."/>
            <person name="Han K.-I."/>
            <person name="Eom M.K."/>
            <person name="Shin Y.K."/>
            <person name="Lee J.-S."/>
        </authorList>
    </citation>
    <scope>NUCLEOTIDE SEQUENCE [LARGE SCALE GENOMIC DNA]</scope>
    <source>
        <strain evidence="4 5">G2-14</strain>
    </source>
</reference>
<evidence type="ECO:0000256" key="2">
    <source>
        <dbReference type="ARBA" id="ARBA00022801"/>
    </source>
</evidence>
<dbReference type="Gene3D" id="3.40.50.1110">
    <property type="entry name" value="SGNH hydrolase"/>
    <property type="match status" value="1"/>
</dbReference>
<proteinExistence type="inferred from homology"/>
<dbReference type="PANTHER" id="PTHR43695">
    <property type="entry name" value="PUTATIVE (AFU_ORTHOLOGUE AFUA_2G17250)-RELATED"/>
    <property type="match status" value="1"/>
</dbReference>
<organism evidence="4 5">
    <name type="scientific">Mucilaginibacter mali</name>
    <dbReference type="NCBI Taxonomy" id="2740462"/>
    <lineage>
        <taxon>Bacteria</taxon>
        <taxon>Pseudomonadati</taxon>
        <taxon>Bacteroidota</taxon>
        <taxon>Sphingobacteriia</taxon>
        <taxon>Sphingobacteriales</taxon>
        <taxon>Sphingobacteriaceae</taxon>
        <taxon>Mucilaginibacter</taxon>
    </lineage>
</organism>
<protein>
    <submittedName>
        <fullName evidence="4">Rhamnogalacturonan acetylesterase</fullName>
    </submittedName>
</protein>
<dbReference type="InterPro" id="IPR036514">
    <property type="entry name" value="SGNH_hydro_sf"/>
</dbReference>
<dbReference type="InterPro" id="IPR013830">
    <property type="entry name" value="SGNH_hydro"/>
</dbReference>
<dbReference type="Pfam" id="PF13472">
    <property type="entry name" value="Lipase_GDSL_2"/>
    <property type="match status" value="1"/>
</dbReference>
<name>A0A7D4Q0Z7_9SPHI</name>